<proteinExistence type="predicted"/>
<dbReference type="Gene3D" id="3.10.180.10">
    <property type="entry name" value="2,3-Dihydroxybiphenyl 1,2-Dioxygenase, domain 1"/>
    <property type="match status" value="1"/>
</dbReference>
<dbReference type="PANTHER" id="PTHR43279:SF1">
    <property type="entry name" value="CATECHOL-2,3-DIOXYGENASE"/>
    <property type="match status" value="1"/>
</dbReference>
<dbReference type="PROSITE" id="PS51819">
    <property type="entry name" value="VOC"/>
    <property type="match status" value="1"/>
</dbReference>
<evidence type="ECO:0000313" key="2">
    <source>
        <dbReference type="EMBL" id="CAB4811204.1"/>
    </source>
</evidence>
<dbReference type="InterPro" id="IPR004360">
    <property type="entry name" value="Glyas_Fos-R_dOase_dom"/>
</dbReference>
<dbReference type="PANTHER" id="PTHR43279">
    <property type="entry name" value="CATECHOL-2,3-DIOXYGENASE"/>
    <property type="match status" value="1"/>
</dbReference>
<gene>
    <name evidence="2" type="ORF">UFOPK2992_01593</name>
</gene>
<dbReference type="CDD" id="cd06587">
    <property type="entry name" value="VOC"/>
    <property type="match status" value="1"/>
</dbReference>
<evidence type="ECO:0000259" key="1">
    <source>
        <dbReference type="PROSITE" id="PS51819"/>
    </source>
</evidence>
<dbReference type="SUPFAM" id="SSF54593">
    <property type="entry name" value="Glyoxalase/Bleomycin resistance protein/Dihydroxybiphenyl dioxygenase"/>
    <property type="match status" value="1"/>
</dbReference>
<feature type="domain" description="VOC" evidence="1">
    <location>
        <begin position="6"/>
        <end position="127"/>
    </location>
</feature>
<dbReference type="InterPro" id="IPR037523">
    <property type="entry name" value="VOC_core"/>
</dbReference>
<dbReference type="Pfam" id="PF00903">
    <property type="entry name" value="Glyoxalase"/>
    <property type="match status" value="1"/>
</dbReference>
<dbReference type="EMBL" id="CAFAAI010000311">
    <property type="protein sequence ID" value="CAB4811204.1"/>
    <property type="molecule type" value="Genomic_DNA"/>
</dbReference>
<dbReference type="AlphaFoldDB" id="A0A6J6YSH8"/>
<accession>A0A6J6YSH8</accession>
<sequence>MASVQRLNHAVLWVRDARISAEFYCNVLGFEVVTDLGPGQAMFLRASGSGNHHDLGIFSRGATAATPARGSLGLYHLAWQVDTIDELVEIQELLRAHNAIVGASDHGMSKSLYAVDPDGIEFEVVWMVPRASWEGDRTVALDLGAEVRRWSGVATAAEATQRL</sequence>
<dbReference type="InterPro" id="IPR029068">
    <property type="entry name" value="Glyas_Bleomycin-R_OHBP_Dase"/>
</dbReference>
<reference evidence="2" key="1">
    <citation type="submission" date="2020-05" db="EMBL/GenBank/DDBJ databases">
        <authorList>
            <person name="Chiriac C."/>
            <person name="Salcher M."/>
            <person name="Ghai R."/>
            <person name="Kavagutti S V."/>
        </authorList>
    </citation>
    <scope>NUCLEOTIDE SEQUENCE</scope>
</reference>
<name>A0A6J6YSH8_9ZZZZ</name>
<organism evidence="2">
    <name type="scientific">freshwater metagenome</name>
    <dbReference type="NCBI Taxonomy" id="449393"/>
    <lineage>
        <taxon>unclassified sequences</taxon>
        <taxon>metagenomes</taxon>
        <taxon>ecological metagenomes</taxon>
    </lineage>
</organism>
<protein>
    <submittedName>
        <fullName evidence="2">Unannotated protein</fullName>
    </submittedName>
</protein>